<reference evidence="10 11" key="1">
    <citation type="submission" date="2018-06" db="EMBL/GenBank/DDBJ databases">
        <authorList>
            <consortium name="Pathogen Informatics"/>
            <person name="Doyle S."/>
        </authorList>
    </citation>
    <scope>NUCLEOTIDE SEQUENCE [LARGE SCALE GENOMIC DNA]</scope>
    <source>
        <strain evidence="10 11">NCTC9645</strain>
    </source>
</reference>
<evidence type="ECO:0000256" key="4">
    <source>
        <dbReference type="ARBA" id="ARBA00022692"/>
    </source>
</evidence>
<dbReference type="InterPro" id="IPR051084">
    <property type="entry name" value="H+-coupled_symporters"/>
</dbReference>
<evidence type="ECO:0000256" key="6">
    <source>
        <dbReference type="ARBA" id="ARBA00022989"/>
    </source>
</evidence>
<dbReference type="GO" id="GO:0005886">
    <property type="term" value="C:plasma membrane"/>
    <property type="evidence" value="ECO:0007669"/>
    <property type="project" value="UniProtKB-SubCell"/>
</dbReference>
<feature type="transmembrane region" description="Helical" evidence="8">
    <location>
        <begin position="65"/>
        <end position="84"/>
    </location>
</feature>
<dbReference type="Pfam" id="PF07690">
    <property type="entry name" value="MFS_1"/>
    <property type="match status" value="1"/>
</dbReference>
<protein>
    <submittedName>
        <fullName evidence="10">Alpha-ketoglutarate transporter</fullName>
    </submittedName>
</protein>
<evidence type="ECO:0000256" key="2">
    <source>
        <dbReference type="ARBA" id="ARBA00022448"/>
    </source>
</evidence>
<keyword evidence="2" id="KW-0813">Transport</keyword>
<comment type="subcellular location">
    <subcellularLocation>
        <location evidence="1">Cell membrane</location>
        <topology evidence="1">Multi-pass membrane protein</topology>
    </subcellularLocation>
</comment>
<dbReference type="Proteomes" id="UP000250675">
    <property type="component" value="Unassembled WGS sequence"/>
</dbReference>
<keyword evidence="7 8" id="KW-0472">Membrane</keyword>
<keyword evidence="6 8" id="KW-1133">Transmembrane helix</keyword>
<dbReference type="InterPro" id="IPR036259">
    <property type="entry name" value="MFS_trans_sf"/>
</dbReference>
<feature type="domain" description="Major facilitator superfamily (MFS) profile" evidence="9">
    <location>
        <begin position="1"/>
        <end position="86"/>
    </location>
</feature>
<dbReference type="InterPro" id="IPR020846">
    <property type="entry name" value="MFS_dom"/>
</dbReference>
<keyword evidence="4 8" id="KW-0812">Transmembrane</keyword>
<gene>
    <name evidence="10" type="primary">kgtP_3</name>
    <name evidence="10" type="ORF">NCTC9645_04355</name>
</gene>
<evidence type="ECO:0000259" key="9">
    <source>
        <dbReference type="PROSITE" id="PS50850"/>
    </source>
</evidence>
<dbReference type="Gene3D" id="1.20.1250.20">
    <property type="entry name" value="MFS general substrate transporter like domains"/>
    <property type="match status" value="1"/>
</dbReference>
<sequence>MVLGFTAAGSLTFYTFTTYMQKYLVNTAGMTASTASVIMTAALFVYMLVQPLFGAFSDKVGRRTSMLCFGVLATLFTVPILSALQK</sequence>
<organism evidence="10 11">
    <name type="scientific">Klebsiella pneumoniae</name>
    <dbReference type="NCBI Taxonomy" id="573"/>
    <lineage>
        <taxon>Bacteria</taxon>
        <taxon>Pseudomonadati</taxon>
        <taxon>Pseudomonadota</taxon>
        <taxon>Gammaproteobacteria</taxon>
        <taxon>Enterobacterales</taxon>
        <taxon>Enterobacteriaceae</taxon>
        <taxon>Klebsiella/Raoultella group</taxon>
        <taxon>Klebsiella</taxon>
        <taxon>Klebsiella pneumoniae complex</taxon>
    </lineage>
</organism>
<evidence type="ECO:0000313" key="10">
    <source>
        <dbReference type="EMBL" id="SQC86277.1"/>
    </source>
</evidence>
<accession>A0A2X3IJA6</accession>
<evidence type="ECO:0000256" key="8">
    <source>
        <dbReference type="SAM" id="Phobius"/>
    </source>
</evidence>
<keyword evidence="5" id="KW-0769">Symport</keyword>
<dbReference type="GO" id="GO:0015293">
    <property type="term" value="F:symporter activity"/>
    <property type="evidence" value="ECO:0007669"/>
    <property type="project" value="UniProtKB-KW"/>
</dbReference>
<evidence type="ECO:0000256" key="1">
    <source>
        <dbReference type="ARBA" id="ARBA00004651"/>
    </source>
</evidence>
<dbReference type="SUPFAM" id="SSF103473">
    <property type="entry name" value="MFS general substrate transporter"/>
    <property type="match status" value="1"/>
</dbReference>
<keyword evidence="3" id="KW-1003">Cell membrane</keyword>
<feature type="transmembrane region" description="Helical" evidence="8">
    <location>
        <begin position="33"/>
        <end position="53"/>
    </location>
</feature>
<dbReference type="InterPro" id="IPR011701">
    <property type="entry name" value="MFS"/>
</dbReference>
<dbReference type="PROSITE" id="PS50850">
    <property type="entry name" value="MFS"/>
    <property type="match status" value="1"/>
</dbReference>
<dbReference type="PANTHER" id="PTHR43528:SF1">
    <property type="entry name" value="ALPHA-KETOGLUTARATE PERMEASE"/>
    <property type="match status" value="1"/>
</dbReference>
<proteinExistence type="predicted"/>
<evidence type="ECO:0000256" key="7">
    <source>
        <dbReference type="ARBA" id="ARBA00023136"/>
    </source>
</evidence>
<dbReference type="EMBL" id="UASO01000005">
    <property type="protein sequence ID" value="SQC86277.1"/>
    <property type="molecule type" value="Genomic_DNA"/>
</dbReference>
<evidence type="ECO:0000256" key="5">
    <source>
        <dbReference type="ARBA" id="ARBA00022847"/>
    </source>
</evidence>
<evidence type="ECO:0000256" key="3">
    <source>
        <dbReference type="ARBA" id="ARBA00022475"/>
    </source>
</evidence>
<dbReference type="AlphaFoldDB" id="A0A2X3IJA6"/>
<dbReference type="PANTHER" id="PTHR43528">
    <property type="entry name" value="ALPHA-KETOGLUTARATE PERMEASE"/>
    <property type="match status" value="1"/>
</dbReference>
<name>A0A2X3IJA6_KLEPN</name>
<evidence type="ECO:0000313" key="11">
    <source>
        <dbReference type="Proteomes" id="UP000250675"/>
    </source>
</evidence>